<dbReference type="AlphaFoldDB" id="A0A2H9TM50"/>
<evidence type="ECO:0000313" key="2">
    <source>
        <dbReference type="Proteomes" id="UP000240830"/>
    </source>
</evidence>
<dbReference type="STRING" id="1246581.A0A2H9TM50"/>
<keyword evidence="2" id="KW-1185">Reference proteome</keyword>
<organism evidence="1 2">
    <name type="scientific">Paramicrosporidium saccamoebae</name>
    <dbReference type="NCBI Taxonomy" id="1246581"/>
    <lineage>
        <taxon>Eukaryota</taxon>
        <taxon>Fungi</taxon>
        <taxon>Fungi incertae sedis</taxon>
        <taxon>Cryptomycota</taxon>
        <taxon>Cryptomycota incertae sedis</taxon>
        <taxon>Paramicrosporidium</taxon>
    </lineage>
</organism>
<sequence length="344" mass="39374">MIGFFVWNNTGSHFKVSSAPHCEIESQEEFWRQETEEILPNSSVNIGQMTALGKFNSECRACVSILINLANSENLTQADPVADGSEPIQDESSLIVRVNIKKTAAQMKLWYTLSSIPDYRLFPPPSWHRSNSQTMAETLQAGRSTGFEEVYENEHKNHTLGHARYSKSALGMTDRSAWTSERGGRRPKPELLFLFSPCLAWQEEWKVDIIDGVTDEEGWMYSSGWNNLWSPHKSFSKIVRRRRWFRIFKNSNDKCALSKTCTTDKGTMLNSTTTDPSVLNRLISQEKPNKLTYCYYMENEGSLNYLAYKAEFFKLLRLQLSPDCQKTCLAKLGAISPRYLRDGL</sequence>
<dbReference type="Proteomes" id="UP000240830">
    <property type="component" value="Unassembled WGS sequence"/>
</dbReference>
<dbReference type="EMBL" id="MTSL01000105">
    <property type="protein sequence ID" value="PJF18730.1"/>
    <property type="molecule type" value="Genomic_DNA"/>
</dbReference>
<dbReference type="OrthoDB" id="72441at2759"/>
<comment type="caution">
    <text evidence="1">The sequence shown here is derived from an EMBL/GenBank/DDBJ whole genome shotgun (WGS) entry which is preliminary data.</text>
</comment>
<accession>A0A2H9TM50</accession>
<proteinExistence type="predicted"/>
<protein>
    <submittedName>
        <fullName evidence="1">Uncharacterized protein</fullName>
    </submittedName>
</protein>
<reference evidence="1 2" key="1">
    <citation type="submission" date="2016-10" db="EMBL/GenBank/DDBJ databases">
        <title>The genome of Paramicrosporidium saccamoebae is the missing link in understanding Cryptomycota and Microsporidia evolution.</title>
        <authorList>
            <person name="Quandt C.A."/>
            <person name="Beaudet D."/>
            <person name="Corsaro D."/>
            <person name="Michel R."/>
            <person name="Corradi N."/>
            <person name="James T."/>
        </authorList>
    </citation>
    <scope>NUCLEOTIDE SEQUENCE [LARGE SCALE GENOMIC DNA]</scope>
    <source>
        <strain evidence="1 2">KSL3</strain>
    </source>
</reference>
<gene>
    <name evidence="1" type="ORF">PSACC_01455</name>
</gene>
<evidence type="ECO:0000313" key="1">
    <source>
        <dbReference type="EMBL" id="PJF18730.1"/>
    </source>
</evidence>
<name>A0A2H9TM50_9FUNG</name>